<reference evidence="2" key="1">
    <citation type="submission" date="2014-09" db="EMBL/GenBank/DDBJ databases">
        <authorList>
            <person name="Magalhaes I.L.F."/>
            <person name="Oliveira U."/>
            <person name="Santos F.R."/>
            <person name="Vidigal T.H.D.A."/>
            <person name="Brescovit A.D."/>
            <person name="Santos A.J."/>
        </authorList>
    </citation>
    <scope>NUCLEOTIDE SEQUENCE</scope>
    <source>
        <tissue evidence="2">Shoot tissue taken approximately 20 cm above the soil surface</tissue>
    </source>
</reference>
<keyword evidence="1" id="KW-0812">Transmembrane</keyword>
<proteinExistence type="predicted"/>
<accession>A0A0A9GLS6</accession>
<keyword evidence="1" id="KW-0472">Membrane</keyword>
<sequence>MRLKYGICIGGVVLVCQVLYVSSLLSKDRAILLIIVYLASSVLGICSCTCLSLVPV</sequence>
<feature type="transmembrane region" description="Helical" evidence="1">
    <location>
        <begin position="7"/>
        <end position="25"/>
    </location>
</feature>
<feature type="transmembrane region" description="Helical" evidence="1">
    <location>
        <begin position="31"/>
        <end position="54"/>
    </location>
</feature>
<dbReference type="AlphaFoldDB" id="A0A0A9GLS6"/>
<name>A0A0A9GLS6_ARUDO</name>
<dbReference type="EMBL" id="GBRH01172444">
    <property type="protein sequence ID" value="JAE25452.1"/>
    <property type="molecule type" value="Transcribed_RNA"/>
</dbReference>
<keyword evidence="1" id="KW-1133">Transmembrane helix</keyword>
<protein>
    <submittedName>
        <fullName evidence="2">Uncharacterized protein</fullName>
    </submittedName>
</protein>
<evidence type="ECO:0000256" key="1">
    <source>
        <dbReference type="SAM" id="Phobius"/>
    </source>
</evidence>
<evidence type="ECO:0000313" key="2">
    <source>
        <dbReference type="EMBL" id="JAE25452.1"/>
    </source>
</evidence>
<reference evidence="2" key="2">
    <citation type="journal article" date="2015" name="Data Brief">
        <title>Shoot transcriptome of the giant reed, Arundo donax.</title>
        <authorList>
            <person name="Barrero R.A."/>
            <person name="Guerrero F.D."/>
            <person name="Moolhuijzen P."/>
            <person name="Goolsby J.A."/>
            <person name="Tidwell J."/>
            <person name="Bellgard S.E."/>
            <person name="Bellgard M.I."/>
        </authorList>
    </citation>
    <scope>NUCLEOTIDE SEQUENCE</scope>
    <source>
        <tissue evidence="2">Shoot tissue taken approximately 20 cm above the soil surface</tissue>
    </source>
</reference>
<organism evidence="2">
    <name type="scientific">Arundo donax</name>
    <name type="common">Giant reed</name>
    <name type="synonym">Donax arundinaceus</name>
    <dbReference type="NCBI Taxonomy" id="35708"/>
    <lineage>
        <taxon>Eukaryota</taxon>
        <taxon>Viridiplantae</taxon>
        <taxon>Streptophyta</taxon>
        <taxon>Embryophyta</taxon>
        <taxon>Tracheophyta</taxon>
        <taxon>Spermatophyta</taxon>
        <taxon>Magnoliopsida</taxon>
        <taxon>Liliopsida</taxon>
        <taxon>Poales</taxon>
        <taxon>Poaceae</taxon>
        <taxon>PACMAD clade</taxon>
        <taxon>Arundinoideae</taxon>
        <taxon>Arundineae</taxon>
        <taxon>Arundo</taxon>
    </lineage>
</organism>